<comment type="caution">
    <text evidence="1">The sequence shown here is derived from an EMBL/GenBank/DDBJ whole genome shotgun (WGS) entry which is preliminary data.</text>
</comment>
<dbReference type="EMBL" id="JABSTQ010009201">
    <property type="protein sequence ID" value="KAG0431726.1"/>
    <property type="molecule type" value="Genomic_DNA"/>
</dbReference>
<proteinExistence type="predicted"/>
<dbReference type="Proteomes" id="UP000805193">
    <property type="component" value="Unassembled WGS sequence"/>
</dbReference>
<evidence type="ECO:0000313" key="2">
    <source>
        <dbReference type="Proteomes" id="UP000805193"/>
    </source>
</evidence>
<protein>
    <submittedName>
        <fullName evidence="1">Uncharacterized protein</fullName>
    </submittedName>
</protein>
<keyword evidence="2" id="KW-1185">Reference proteome</keyword>
<sequence>MDTTTAPPTAMDDTPDPTAQDDAVSLSDSLIEDTEGPFQEVTCRKKRRCSSRNSGSSDATIVTLTEPTVGLVVLFTPLNPDVSIDSIDSVRVSNTLETLVPSCVIEARFNRRKNLLAVDTRNGQTTRGLLSLTTLCGMKARAFEPRGKVSSVGIVRNVDIALSDAKIVGALRSSVSIRCVRRLGKSSTVRIEFASATLPQHIYVGLVRHEFDLYVNNPLQCHRCGLFGHVAASCKRKLACLRCAQHHATAQCDASDLHCVNCNKSHEATSHISPFWQAERTVAVNIDPGTTSVPVSSVNKNEKRSFKDVLCSSPRSSAPQVQMRPTPKPAQEPPDTAPENADSRLLPAHRDTGSAKTTDCCLRFLGGFLQR</sequence>
<accession>A0AC60QFJ3</accession>
<name>A0AC60QFJ3_IXOPE</name>
<organism evidence="1 2">
    <name type="scientific">Ixodes persulcatus</name>
    <name type="common">Taiga tick</name>
    <dbReference type="NCBI Taxonomy" id="34615"/>
    <lineage>
        <taxon>Eukaryota</taxon>
        <taxon>Metazoa</taxon>
        <taxon>Ecdysozoa</taxon>
        <taxon>Arthropoda</taxon>
        <taxon>Chelicerata</taxon>
        <taxon>Arachnida</taxon>
        <taxon>Acari</taxon>
        <taxon>Parasitiformes</taxon>
        <taxon>Ixodida</taxon>
        <taxon>Ixodoidea</taxon>
        <taxon>Ixodidae</taxon>
        <taxon>Ixodinae</taxon>
        <taxon>Ixodes</taxon>
    </lineage>
</organism>
<reference evidence="1 2" key="1">
    <citation type="journal article" date="2020" name="Cell">
        <title>Large-Scale Comparative Analyses of Tick Genomes Elucidate Their Genetic Diversity and Vector Capacities.</title>
        <authorList>
            <consortium name="Tick Genome and Microbiome Consortium (TIGMIC)"/>
            <person name="Jia N."/>
            <person name="Wang J."/>
            <person name="Shi W."/>
            <person name="Du L."/>
            <person name="Sun Y."/>
            <person name="Zhan W."/>
            <person name="Jiang J.F."/>
            <person name="Wang Q."/>
            <person name="Zhang B."/>
            <person name="Ji P."/>
            <person name="Bell-Sakyi L."/>
            <person name="Cui X.M."/>
            <person name="Yuan T.T."/>
            <person name="Jiang B.G."/>
            <person name="Yang W.F."/>
            <person name="Lam T.T."/>
            <person name="Chang Q.C."/>
            <person name="Ding S.J."/>
            <person name="Wang X.J."/>
            <person name="Zhu J.G."/>
            <person name="Ruan X.D."/>
            <person name="Zhao L."/>
            <person name="Wei J.T."/>
            <person name="Ye R.Z."/>
            <person name="Que T.C."/>
            <person name="Du C.H."/>
            <person name="Zhou Y.H."/>
            <person name="Cheng J.X."/>
            <person name="Dai P.F."/>
            <person name="Guo W.B."/>
            <person name="Han X.H."/>
            <person name="Huang E.J."/>
            <person name="Li L.F."/>
            <person name="Wei W."/>
            <person name="Gao Y.C."/>
            <person name="Liu J.Z."/>
            <person name="Shao H.Z."/>
            <person name="Wang X."/>
            <person name="Wang C.C."/>
            <person name="Yang T.C."/>
            <person name="Huo Q.B."/>
            <person name="Li W."/>
            <person name="Chen H.Y."/>
            <person name="Chen S.E."/>
            <person name="Zhou L.G."/>
            <person name="Ni X.B."/>
            <person name="Tian J.H."/>
            <person name="Sheng Y."/>
            <person name="Liu T."/>
            <person name="Pan Y.S."/>
            <person name="Xia L.Y."/>
            <person name="Li J."/>
            <person name="Zhao F."/>
            <person name="Cao W.C."/>
        </authorList>
    </citation>
    <scope>NUCLEOTIDE SEQUENCE [LARGE SCALE GENOMIC DNA]</scope>
    <source>
        <strain evidence="1">Iper-2018</strain>
    </source>
</reference>
<gene>
    <name evidence="1" type="ORF">HPB47_021513</name>
</gene>
<evidence type="ECO:0000313" key="1">
    <source>
        <dbReference type="EMBL" id="KAG0431726.1"/>
    </source>
</evidence>